<protein>
    <submittedName>
        <fullName evidence="5">Plasmid mobilization system relaxase</fullName>
    </submittedName>
</protein>
<dbReference type="Pfam" id="PF03389">
    <property type="entry name" value="MobA_MobL"/>
    <property type="match status" value="1"/>
</dbReference>
<reference evidence="5 6" key="1">
    <citation type="submission" date="2007-05" db="EMBL/GenBank/DDBJ databases">
        <title>Complete sequence of plasmid7 pACRY07 of Acidiphilium cryptum JF-5.</title>
        <authorList>
            <consortium name="US DOE Joint Genome Institute"/>
            <person name="Copeland A."/>
            <person name="Lucas S."/>
            <person name="Lapidus A."/>
            <person name="Barry K."/>
            <person name="Detter J.C."/>
            <person name="Glavina del Rio T."/>
            <person name="Hammon N."/>
            <person name="Israni S."/>
            <person name="Dalin E."/>
            <person name="Tice H."/>
            <person name="Pitluck S."/>
            <person name="Sims D."/>
            <person name="Brettin T."/>
            <person name="Bruce D."/>
            <person name="Han C."/>
            <person name="Schmutz J."/>
            <person name="Larimer F."/>
            <person name="Land M."/>
            <person name="Hauser L."/>
            <person name="Kyrpides N."/>
            <person name="Kim E."/>
            <person name="Magnuson T."/>
            <person name="Richardson P."/>
        </authorList>
    </citation>
    <scope>NUCLEOTIDE SEQUENCE [LARGE SCALE GENOMIC DNA]</scope>
    <source>
        <strain evidence="6">JF-5</strain>
        <plasmid evidence="6">Plasmid pACRY07</plasmid>
    </source>
</reference>
<dbReference type="InterPro" id="IPR005053">
    <property type="entry name" value="MobA_MobL"/>
</dbReference>
<dbReference type="EMBL" id="CP000695">
    <property type="protein sequence ID" value="ABQ29222.1"/>
    <property type="molecule type" value="Genomic_DNA"/>
</dbReference>
<dbReference type="AlphaFoldDB" id="A5FUE0"/>
<evidence type="ECO:0000313" key="6">
    <source>
        <dbReference type="Proteomes" id="UP000000245"/>
    </source>
</evidence>
<comment type="similarity">
    <text evidence="1">Belongs to the MobA/MobL family.</text>
</comment>
<dbReference type="Proteomes" id="UP000000245">
    <property type="component" value="Plasmid pACRY07"/>
</dbReference>
<accession>A5FUE0</accession>
<dbReference type="NCBIfam" id="NF041496">
    <property type="entry name" value="MobQ"/>
    <property type="match status" value="1"/>
</dbReference>
<dbReference type="RefSeq" id="WP_011930883.1">
    <property type="nucleotide sequence ID" value="NC_009473.1"/>
</dbReference>
<feature type="region of interest" description="Disordered" evidence="3">
    <location>
        <begin position="188"/>
        <end position="213"/>
    </location>
</feature>
<dbReference type="HOGENOM" id="CLU_025383_1_0_5"/>
<feature type="compositionally biased region" description="Basic and acidic residues" evidence="3">
    <location>
        <begin position="350"/>
        <end position="361"/>
    </location>
</feature>
<evidence type="ECO:0000259" key="4">
    <source>
        <dbReference type="Pfam" id="PF03389"/>
    </source>
</evidence>
<name>A5FUE0_ACICJ</name>
<feature type="region of interest" description="Disordered" evidence="3">
    <location>
        <begin position="331"/>
        <end position="361"/>
    </location>
</feature>
<evidence type="ECO:0000256" key="3">
    <source>
        <dbReference type="SAM" id="MobiDB-lite"/>
    </source>
</evidence>
<evidence type="ECO:0000256" key="1">
    <source>
        <dbReference type="ARBA" id="ARBA00010873"/>
    </source>
</evidence>
<sequence>MAIYRCEIKNISRGQGRSCVAAAAYRHRTRLHDQRQELDHAYTHKGDVELSEIVAPEAAPEWVHDRERLWNAADAAEKRKDARTAKEVLVALPRELNTAEQASLVREFARAEFASKGLVADIAIHAPKAQDGETQPHAHIMLTTRPLENGNFAKGKDYSLDKPPGIEAIRERWATHCNRALERVRSPERVDHRSLADQRQAALAAAENPAQPEPDRIRAAARAMELDRAPEPKIGPVAMQMARQGRGTRAYALRDAMQVRQDRGMLRTMSRSWEQVRQAGSNLMQTMRERLPGLASVLRQALPLPSALIAATTSPDMQRATQMLDMRAAEKILKTREHENQQRQQQRTPDQGRERGRGIEM</sequence>
<keyword evidence="6" id="KW-1185">Reference proteome</keyword>
<evidence type="ECO:0000256" key="2">
    <source>
        <dbReference type="ARBA" id="ARBA00022971"/>
    </source>
</evidence>
<evidence type="ECO:0000313" key="5">
    <source>
        <dbReference type="EMBL" id="ABQ29222.1"/>
    </source>
</evidence>
<feature type="compositionally biased region" description="Low complexity" evidence="3">
    <location>
        <begin position="197"/>
        <end position="210"/>
    </location>
</feature>
<geneLocation type="plasmid" evidence="5 6">
    <name>pACRY07</name>
</geneLocation>
<gene>
    <name evidence="5" type="ordered locus">Acry_3630</name>
</gene>
<dbReference type="Gene3D" id="3.30.930.30">
    <property type="match status" value="1"/>
</dbReference>
<organism evidence="5 6">
    <name type="scientific">Acidiphilium cryptum (strain JF-5)</name>
    <dbReference type="NCBI Taxonomy" id="349163"/>
    <lineage>
        <taxon>Bacteria</taxon>
        <taxon>Pseudomonadati</taxon>
        <taxon>Pseudomonadota</taxon>
        <taxon>Alphaproteobacteria</taxon>
        <taxon>Acetobacterales</taxon>
        <taxon>Acidocellaceae</taxon>
        <taxon>Acidiphilium</taxon>
    </lineage>
</organism>
<proteinExistence type="inferred from homology"/>
<keyword evidence="2" id="KW-0184">Conjugation</keyword>
<dbReference type="KEGG" id="acr:Acry_3630"/>
<feature type="domain" description="MobA/MobL protein" evidence="4">
    <location>
        <begin position="17"/>
        <end position="201"/>
    </location>
</feature>
<feature type="compositionally biased region" description="Basic and acidic residues" evidence="3">
    <location>
        <begin position="331"/>
        <end position="341"/>
    </location>
</feature>
<keyword evidence="5" id="KW-0614">Plasmid</keyword>